<dbReference type="InterPro" id="IPR001128">
    <property type="entry name" value="Cyt_P450"/>
</dbReference>
<organism evidence="12 13">
    <name type="scientific">Psilocybe cf. subviscida</name>
    <dbReference type="NCBI Taxonomy" id="2480587"/>
    <lineage>
        <taxon>Eukaryota</taxon>
        <taxon>Fungi</taxon>
        <taxon>Dikarya</taxon>
        <taxon>Basidiomycota</taxon>
        <taxon>Agaricomycotina</taxon>
        <taxon>Agaricomycetes</taxon>
        <taxon>Agaricomycetidae</taxon>
        <taxon>Agaricales</taxon>
        <taxon>Agaricineae</taxon>
        <taxon>Strophariaceae</taxon>
        <taxon>Psilocybe</taxon>
    </lineage>
</organism>
<evidence type="ECO:0000256" key="10">
    <source>
        <dbReference type="RuleBase" id="RU000461"/>
    </source>
</evidence>
<dbReference type="PROSITE" id="PS00086">
    <property type="entry name" value="CYTOCHROME_P450"/>
    <property type="match status" value="1"/>
</dbReference>
<dbReference type="InterPro" id="IPR017972">
    <property type="entry name" value="Cyt_P450_CS"/>
</dbReference>
<dbReference type="InterPro" id="IPR050364">
    <property type="entry name" value="Cytochrome_P450_fung"/>
</dbReference>
<accession>A0A8H5BJE2</accession>
<dbReference type="PANTHER" id="PTHR46300">
    <property type="entry name" value="P450, PUTATIVE (EUROFUNG)-RELATED-RELATED"/>
    <property type="match status" value="1"/>
</dbReference>
<dbReference type="Proteomes" id="UP000567179">
    <property type="component" value="Unassembled WGS sequence"/>
</dbReference>
<dbReference type="PRINTS" id="PR00463">
    <property type="entry name" value="EP450I"/>
</dbReference>
<keyword evidence="13" id="KW-1185">Reference proteome</keyword>
<gene>
    <name evidence="12" type="ORF">D9619_011122</name>
</gene>
<evidence type="ECO:0008006" key="14">
    <source>
        <dbReference type="Google" id="ProtNLM"/>
    </source>
</evidence>
<keyword evidence="6 10" id="KW-0560">Oxidoreductase</keyword>
<comment type="pathway">
    <text evidence="2">Secondary metabolite biosynthesis.</text>
</comment>
<evidence type="ECO:0000256" key="7">
    <source>
        <dbReference type="ARBA" id="ARBA00023004"/>
    </source>
</evidence>
<dbReference type="GO" id="GO:0016705">
    <property type="term" value="F:oxidoreductase activity, acting on paired donors, with incorporation or reduction of molecular oxygen"/>
    <property type="evidence" value="ECO:0007669"/>
    <property type="project" value="InterPro"/>
</dbReference>
<comment type="caution">
    <text evidence="12">The sequence shown here is derived from an EMBL/GenBank/DDBJ whole genome shotgun (WGS) entry which is preliminary data.</text>
</comment>
<feature type="chain" id="PRO_5034620809" description="Cytochrome P450" evidence="11">
    <location>
        <begin position="20"/>
        <end position="520"/>
    </location>
</feature>
<name>A0A8H5BJE2_9AGAR</name>
<sequence>MALLSFTLLILVLFMVSRAAQHFVYRRRYPPGPPGYPVIGNLLDIPPTSAFKKFKEWSSIYKSDILYLNMAGKSVIVLNSIEAATDLLEKRSAIYSDRPHMTMICELMEGNRFLALAPYGDRWRAGRKLMKKHLSPSDQRATQARQIDFVRRFLLSSIRDSPEAFLRHIRNTVGGTMLSIAYGLRIKRWDDPWIKLAEDTLAVILSSVIPGKYLVDSVPVLKHIPSWVPGARGFQRTAKQGRDIIQTFVKSPYDAVKEEIRSGKALDSFVYACLEDRQRGPLQQVQAEDIISDLAGTLFAGGTDSTSTSIINFVLAMLLYPDVQKKAQREIDSVVGRARLPEFSDKKNMPYVAAVLKEVLRWRPVVPTGNPHASIQDDIYKGYFIPKDSIIIANAWSMLHDEDTYQNPDHFDPERYLNARGHISFEVPDPDEIASFGFGRRRCPGAHIGLSSLWITAVSLLACFDICNELDECENEIPPRMEYLGKTVVHIPESFNCRFIPRHESTDQLILSPRYDSEYI</sequence>
<dbReference type="Gene3D" id="1.10.630.10">
    <property type="entry name" value="Cytochrome P450"/>
    <property type="match status" value="1"/>
</dbReference>
<evidence type="ECO:0000256" key="8">
    <source>
        <dbReference type="ARBA" id="ARBA00023033"/>
    </source>
</evidence>
<keyword evidence="4 9" id="KW-0349">Heme</keyword>
<dbReference type="EMBL" id="JAACJJ010000016">
    <property type="protein sequence ID" value="KAF5324347.1"/>
    <property type="molecule type" value="Genomic_DNA"/>
</dbReference>
<comment type="cofactor">
    <cofactor evidence="1 9">
        <name>heme</name>
        <dbReference type="ChEBI" id="CHEBI:30413"/>
    </cofactor>
</comment>
<evidence type="ECO:0000313" key="12">
    <source>
        <dbReference type="EMBL" id="KAF5324347.1"/>
    </source>
</evidence>
<evidence type="ECO:0000256" key="3">
    <source>
        <dbReference type="ARBA" id="ARBA00010617"/>
    </source>
</evidence>
<evidence type="ECO:0000256" key="2">
    <source>
        <dbReference type="ARBA" id="ARBA00005179"/>
    </source>
</evidence>
<evidence type="ECO:0000256" key="1">
    <source>
        <dbReference type="ARBA" id="ARBA00001971"/>
    </source>
</evidence>
<dbReference type="SUPFAM" id="SSF48264">
    <property type="entry name" value="Cytochrome P450"/>
    <property type="match status" value="1"/>
</dbReference>
<dbReference type="GO" id="GO:0004497">
    <property type="term" value="F:monooxygenase activity"/>
    <property type="evidence" value="ECO:0007669"/>
    <property type="project" value="UniProtKB-KW"/>
</dbReference>
<keyword evidence="11" id="KW-0732">Signal</keyword>
<evidence type="ECO:0000256" key="5">
    <source>
        <dbReference type="ARBA" id="ARBA00022723"/>
    </source>
</evidence>
<dbReference type="InterPro" id="IPR036396">
    <property type="entry name" value="Cyt_P450_sf"/>
</dbReference>
<dbReference type="AlphaFoldDB" id="A0A8H5BJE2"/>
<dbReference type="PRINTS" id="PR00385">
    <property type="entry name" value="P450"/>
</dbReference>
<keyword evidence="5 9" id="KW-0479">Metal-binding</keyword>
<feature type="binding site" description="axial binding residue" evidence="9">
    <location>
        <position position="443"/>
    </location>
    <ligand>
        <name>heme</name>
        <dbReference type="ChEBI" id="CHEBI:30413"/>
    </ligand>
    <ligandPart>
        <name>Fe</name>
        <dbReference type="ChEBI" id="CHEBI:18248"/>
    </ligandPart>
</feature>
<reference evidence="12 13" key="1">
    <citation type="journal article" date="2020" name="ISME J.">
        <title>Uncovering the hidden diversity of litter-decomposition mechanisms in mushroom-forming fungi.</title>
        <authorList>
            <person name="Floudas D."/>
            <person name="Bentzer J."/>
            <person name="Ahren D."/>
            <person name="Johansson T."/>
            <person name="Persson P."/>
            <person name="Tunlid A."/>
        </authorList>
    </citation>
    <scope>NUCLEOTIDE SEQUENCE [LARGE SCALE GENOMIC DNA]</scope>
    <source>
        <strain evidence="12 13">CBS 101986</strain>
    </source>
</reference>
<dbReference type="CDD" id="cd11065">
    <property type="entry name" value="CYP64-like"/>
    <property type="match status" value="1"/>
</dbReference>
<comment type="similarity">
    <text evidence="3 10">Belongs to the cytochrome P450 family.</text>
</comment>
<proteinExistence type="inferred from homology"/>
<dbReference type="PANTHER" id="PTHR46300:SF7">
    <property type="entry name" value="P450, PUTATIVE (EUROFUNG)-RELATED"/>
    <property type="match status" value="1"/>
</dbReference>
<evidence type="ECO:0000256" key="6">
    <source>
        <dbReference type="ARBA" id="ARBA00023002"/>
    </source>
</evidence>
<evidence type="ECO:0000256" key="11">
    <source>
        <dbReference type="SAM" id="SignalP"/>
    </source>
</evidence>
<dbReference type="GO" id="GO:0005506">
    <property type="term" value="F:iron ion binding"/>
    <property type="evidence" value="ECO:0007669"/>
    <property type="project" value="InterPro"/>
</dbReference>
<keyword evidence="7 9" id="KW-0408">Iron</keyword>
<evidence type="ECO:0000313" key="13">
    <source>
        <dbReference type="Proteomes" id="UP000567179"/>
    </source>
</evidence>
<evidence type="ECO:0000256" key="4">
    <source>
        <dbReference type="ARBA" id="ARBA00022617"/>
    </source>
</evidence>
<keyword evidence="8 10" id="KW-0503">Monooxygenase</keyword>
<evidence type="ECO:0000256" key="9">
    <source>
        <dbReference type="PIRSR" id="PIRSR602401-1"/>
    </source>
</evidence>
<dbReference type="InterPro" id="IPR002401">
    <property type="entry name" value="Cyt_P450_E_grp-I"/>
</dbReference>
<dbReference type="OrthoDB" id="2789670at2759"/>
<dbReference type="Pfam" id="PF00067">
    <property type="entry name" value="p450"/>
    <property type="match status" value="1"/>
</dbReference>
<dbReference type="GO" id="GO:0020037">
    <property type="term" value="F:heme binding"/>
    <property type="evidence" value="ECO:0007669"/>
    <property type="project" value="InterPro"/>
</dbReference>
<feature type="signal peptide" evidence="11">
    <location>
        <begin position="1"/>
        <end position="19"/>
    </location>
</feature>
<protein>
    <recommendedName>
        <fullName evidence="14">Cytochrome P450</fullName>
    </recommendedName>
</protein>